<feature type="region of interest" description="Disordered" evidence="1">
    <location>
        <begin position="391"/>
        <end position="417"/>
    </location>
</feature>
<gene>
    <name evidence="3" type="ORF">HKD39_01590</name>
    <name evidence="4" type="ORF">HKD39_01610</name>
</gene>
<accession>A0A849A4Z6</accession>
<comment type="caution">
    <text evidence="3">The sequence shown here is derived from an EMBL/GenBank/DDBJ whole genome shotgun (WGS) entry which is preliminary data.</text>
</comment>
<dbReference type="Proteomes" id="UP000562984">
    <property type="component" value="Unassembled WGS sequence"/>
</dbReference>
<dbReference type="PANTHER" id="PTHR35004:SF7">
    <property type="entry name" value="INTEGRASE PROTEIN"/>
    <property type="match status" value="1"/>
</dbReference>
<dbReference type="EMBL" id="JABEND010000001">
    <property type="protein sequence ID" value="NNG34437.1"/>
    <property type="molecule type" value="Genomic_DNA"/>
</dbReference>
<protein>
    <submittedName>
        <fullName evidence="3">DDE-type integrase/transposase/recombinase</fullName>
    </submittedName>
</protein>
<dbReference type="PROSITE" id="PS50994">
    <property type="entry name" value="INTEGRASE"/>
    <property type="match status" value="1"/>
</dbReference>
<dbReference type="AlphaFoldDB" id="A0A849A4Z6"/>
<dbReference type="RefSeq" id="WP_171198070.1">
    <property type="nucleotide sequence ID" value="NZ_JABEND010000001.1"/>
</dbReference>
<feature type="domain" description="Integrase catalytic" evidence="2">
    <location>
        <begin position="119"/>
        <end position="305"/>
    </location>
</feature>
<evidence type="ECO:0000313" key="4">
    <source>
        <dbReference type="EMBL" id="NNG34437.1"/>
    </source>
</evidence>
<evidence type="ECO:0000313" key="3">
    <source>
        <dbReference type="EMBL" id="NNG34433.1"/>
    </source>
</evidence>
<dbReference type="Gene3D" id="1.10.10.60">
    <property type="entry name" value="Homeodomain-like"/>
    <property type="match status" value="1"/>
</dbReference>
<dbReference type="EMBL" id="JABEND010000001">
    <property type="protein sequence ID" value="NNG34433.1"/>
    <property type="molecule type" value="Genomic_DNA"/>
</dbReference>
<sequence length="448" mass="48562">MLTQEDDVDIHALRRRGWSISAIARHVGRDRKTVRAYLNGVRQVGQRAPAGEDAFARFVDYVAARLAEDPHLWATALFDEVRRLGYDRSYPSFTRALRLRGLRPPCERCRPATGRPVAVIEHPAGEETQWDWVELPDPPPGWDGYGRKACLLVGALAHSGKWRGELCEAMDQAQLAAAQHKIATKLGGVTQDWRFDRMATVVHPSSAKVTASYAAIAKHFGVRVTVCPPRRGNRKGVVEKANHTAAQRWWRSLPDDITAAAAQASLDDFCEQVTDQRGRIDPDGNRCTVADLAAHEPLRPVPAAPPVAVITVARKASAQALVSYRGNTYSVPPAQAGQLVTVSHRLDAATLSITTNAGVTVVVHHRRPDGAGAVVRTEQHVTALNTAAMTATTPAAPHRSKQRIPPGPAARAAADTLRGRTPTPAASAAVIDLNQYAQAAARRRTLPQ</sequence>
<dbReference type="GO" id="GO:0015074">
    <property type="term" value="P:DNA integration"/>
    <property type="evidence" value="ECO:0007669"/>
    <property type="project" value="InterPro"/>
</dbReference>
<dbReference type="InterPro" id="IPR001584">
    <property type="entry name" value="Integrase_cat-core"/>
</dbReference>
<name>A0A849A4Z6_9ACTN</name>
<dbReference type="PANTHER" id="PTHR35004">
    <property type="entry name" value="TRANSPOSASE RV3428C-RELATED"/>
    <property type="match status" value="1"/>
</dbReference>
<dbReference type="Pfam" id="PF22483">
    <property type="entry name" value="Mu-transpos_C_2"/>
    <property type="match status" value="1"/>
</dbReference>
<keyword evidence="5" id="KW-1185">Reference proteome</keyword>
<evidence type="ECO:0000313" key="5">
    <source>
        <dbReference type="Proteomes" id="UP000562984"/>
    </source>
</evidence>
<evidence type="ECO:0000259" key="2">
    <source>
        <dbReference type="PROSITE" id="PS50994"/>
    </source>
</evidence>
<dbReference type="InterPro" id="IPR054353">
    <property type="entry name" value="IstA-like_C"/>
</dbReference>
<evidence type="ECO:0000256" key="1">
    <source>
        <dbReference type="SAM" id="MobiDB-lite"/>
    </source>
</evidence>
<reference evidence="3 5" key="1">
    <citation type="submission" date="2020-05" db="EMBL/GenBank/DDBJ databases">
        <title>Nakamurella sp. DB0629 isolated from air conditioner.</title>
        <authorList>
            <person name="Kim D.H."/>
            <person name="Kim D.-U."/>
        </authorList>
    </citation>
    <scope>NUCLEOTIDE SEQUENCE [LARGE SCALE GENOMIC DNA]</scope>
    <source>
        <strain evidence="3 5">DB0629</strain>
    </source>
</reference>
<proteinExistence type="predicted"/>
<organism evidence="3 5">
    <name type="scientific">Nakamurella aerolata</name>
    <dbReference type="NCBI Taxonomy" id="1656892"/>
    <lineage>
        <taxon>Bacteria</taxon>
        <taxon>Bacillati</taxon>
        <taxon>Actinomycetota</taxon>
        <taxon>Actinomycetes</taxon>
        <taxon>Nakamurellales</taxon>
        <taxon>Nakamurellaceae</taxon>
        <taxon>Nakamurella</taxon>
    </lineage>
</organism>